<gene>
    <name evidence="2" type="ORF">GCM10007173_01350</name>
</gene>
<reference evidence="3" key="1">
    <citation type="journal article" date="2019" name="Int. J. Syst. Evol. Microbiol.">
        <title>The Global Catalogue of Microorganisms (GCM) 10K type strain sequencing project: providing services to taxonomists for standard genome sequencing and annotation.</title>
        <authorList>
            <consortium name="The Broad Institute Genomics Platform"/>
            <consortium name="The Broad Institute Genome Sequencing Center for Infectious Disease"/>
            <person name="Wu L."/>
            <person name="Ma J."/>
        </authorList>
    </citation>
    <scope>NUCLEOTIDE SEQUENCE [LARGE SCALE GENOMIC DNA]</scope>
    <source>
        <strain evidence="3">CGMCC 1.3685</strain>
    </source>
</reference>
<keyword evidence="1" id="KW-0472">Membrane</keyword>
<feature type="transmembrane region" description="Helical" evidence="1">
    <location>
        <begin position="88"/>
        <end position="110"/>
    </location>
</feature>
<evidence type="ECO:0000256" key="1">
    <source>
        <dbReference type="SAM" id="Phobius"/>
    </source>
</evidence>
<evidence type="ECO:0000313" key="2">
    <source>
        <dbReference type="EMBL" id="GGJ46517.1"/>
    </source>
</evidence>
<feature type="transmembrane region" description="Helical" evidence="1">
    <location>
        <begin position="56"/>
        <end position="76"/>
    </location>
</feature>
<protein>
    <submittedName>
        <fullName evidence="2">Uncharacterized protein</fullName>
    </submittedName>
</protein>
<dbReference type="Proteomes" id="UP000606115">
    <property type="component" value="Unassembled WGS sequence"/>
</dbReference>
<accession>A0ABQ2D539</accession>
<keyword evidence="1" id="KW-0812">Transmembrane</keyword>
<comment type="caution">
    <text evidence="2">The sequence shown here is derived from an EMBL/GenBank/DDBJ whole genome shotgun (WGS) entry which is preliminary data.</text>
</comment>
<keyword evidence="3" id="KW-1185">Reference proteome</keyword>
<dbReference type="EMBL" id="BMKX01000001">
    <property type="protein sequence ID" value="GGJ46517.1"/>
    <property type="molecule type" value="Genomic_DNA"/>
</dbReference>
<feature type="transmembrane region" description="Helical" evidence="1">
    <location>
        <begin position="130"/>
        <end position="151"/>
    </location>
</feature>
<sequence>MSTSTTLVASRAATWTVAARILVPAIWLGMIIGISFIEAPLKFTAPGITIPLGLGIGRLVFTAMNAVEILLFVCWLAGSFKRHMDRAWWWIVGIVGFLLLLKATVIRPGLSVRTDAVLAGNSDGGSLWHYAYIGVEGVLTLTLVIALVFACKRWVSISPR</sequence>
<evidence type="ECO:0000313" key="3">
    <source>
        <dbReference type="Proteomes" id="UP000606115"/>
    </source>
</evidence>
<dbReference type="RefSeq" id="WP_188682959.1">
    <property type="nucleotide sequence ID" value="NZ_BMKX01000001.1"/>
</dbReference>
<feature type="transmembrane region" description="Helical" evidence="1">
    <location>
        <begin position="12"/>
        <end position="36"/>
    </location>
</feature>
<proteinExistence type="predicted"/>
<name>A0ABQ2D539_9MICC</name>
<organism evidence="2 3">
    <name type="scientific">Glutamicibacter ardleyensis</name>
    <dbReference type="NCBI Taxonomy" id="225894"/>
    <lineage>
        <taxon>Bacteria</taxon>
        <taxon>Bacillati</taxon>
        <taxon>Actinomycetota</taxon>
        <taxon>Actinomycetes</taxon>
        <taxon>Micrococcales</taxon>
        <taxon>Micrococcaceae</taxon>
        <taxon>Glutamicibacter</taxon>
    </lineage>
</organism>
<dbReference type="GeneID" id="303302552"/>
<keyword evidence="1" id="KW-1133">Transmembrane helix</keyword>